<evidence type="ECO:0000256" key="21">
    <source>
        <dbReference type="SAM" id="MobiDB-lite"/>
    </source>
</evidence>
<keyword evidence="9" id="KW-0067">ATP-binding</keyword>
<keyword evidence="25" id="KW-1185">Reference proteome</keyword>
<feature type="transmembrane region" description="Helical" evidence="22">
    <location>
        <begin position="808"/>
        <end position="829"/>
    </location>
</feature>
<evidence type="ECO:0000256" key="7">
    <source>
        <dbReference type="ARBA" id="ARBA00022723"/>
    </source>
</evidence>
<dbReference type="Gene3D" id="3.40.1110.10">
    <property type="entry name" value="Calcium-transporting ATPase, cytoplasmic domain N"/>
    <property type="match status" value="1"/>
</dbReference>
<evidence type="ECO:0000256" key="11">
    <source>
        <dbReference type="ARBA" id="ARBA00022958"/>
    </source>
</evidence>
<dbReference type="EMBL" id="JAZGUE010000003">
    <property type="protein sequence ID" value="KAL2268020.1"/>
    <property type="molecule type" value="Genomic_DNA"/>
</dbReference>
<dbReference type="RefSeq" id="XP_070866747.1">
    <property type="nucleotide sequence ID" value="XM_071009183.1"/>
</dbReference>
<keyword evidence="8" id="KW-0547">Nucleotide-binding</keyword>
<keyword evidence="13" id="KW-0915">Sodium</keyword>
<dbReference type="Proteomes" id="UP001600064">
    <property type="component" value="Unassembled WGS sequence"/>
</dbReference>
<evidence type="ECO:0000256" key="13">
    <source>
        <dbReference type="ARBA" id="ARBA00023053"/>
    </source>
</evidence>
<keyword evidence="15 22" id="KW-0472">Membrane</keyword>
<feature type="compositionally biased region" description="Polar residues" evidence="21">
    <location>
        <begin position="1094"/>
        <end position="1124"/>
    </location>
</feature>
<gene>
    <name evidence="24" type="ORF">VTJ83DRAFT_2866</name>
</gene>
<proteinExistence type="inferred from homology"/>
<dbReference type="InterPro" id="IPR036412">
    <property type="entry name" value="HAD-like_sf"/>
</dbReference>
<evidence type="ECO:0000256" key="15">
    <source>
        <dbReference type="ARBA" id="ARBA00023136"/>
    </source>
</evidence>
<dbReference type="SFLD" id="SFLDG00002">
    <property type="entry name" value="C1.7:_P-type_atpase_like"/>
    <property type="match status" value="1"/>
</dbReference>
<comment type="similarity">
    <text evidence="17">Belongs to the cation transport ATPase (P-type) (TC 3.A.3) family. Type IID subfamily.</text>
</comment>
<evidence type="ECO:0000256" key="18">
    <source>
        <dbReference type="ARBA" id="ARBA00035029"/>
    </source>
</evidence>
<keyword evidence="14" id="KW-0406">Ion transport</keyword>
<dbReference type="SUPFAM" id="SSF81660">
    <property type="entry name" value="Metal cation-transporting ATPase, ATP-binding domain N"/>
    <property type="match status" value="1"/>
</dbReference>
<dbReference type="InterPro" id="IPR023299">
    <property type="entry name" value="ATPase_P-typ_cyto_dom_N"/>
</dbReference>
<evidence type="ECO:0000313" key="24">
    <source>
        <dbReference type="EMBL" id="KAL2268020.1"/>
    </source>
</evidence>
<feature type="transmembrane region" description="Helical" evidence="22">
    <location>
        <begin position="329"/>
        <end position="354"/>
    </location>
</feature>
<feature type="region of interest" description="Disordered" evidence="21">
    <location>
        <begin position="1"/>
        <end position="25"/>
    </location>
</feature>
<dbReference type="PRINTS" id="PR00119">
    <property type="entry name" value="CATATPASE"/>
</dbReference>
<evidence type="ECO:0000256" key="19">
    <source>
        <dbReference type="ARBA" id="ARBA00048599"/>
    </source>
</evidence>
<feature type="transmembrane region" description="Helical" evidence="22">
    <location>
        <begin position="75"/>
        <end position="98"/>
    </location>
</feature>
<evidence type="ECO:0000256" key="3">
    <source>
        <dbReference type="ARBA" id="ARBA00022448"/>
    </source>
</evidence>
<dbReference type="SUPFAM" id="SSF81665">
    <property type="entry name" value="Calcium ATPase, transmembrane domain M"/>
    <property type="match status" value="1"/>
</dbReference>
<evidence type="ECO:0000256" key="9">
    <source>
        <dbReference type="ARBA" id="ARBA00022840"/>
    </source>
</evidence>
<feature type="transmembrane region" description="Helical" evidence="22">
    <location>
        <begin position="302"/>
        <end position="323"/>
    </location>
</feature>
<evidence type="ECO:0000256" key="4">
    <source>
        <dbReference type="ARBA" id="ARBA00022475"/>
    </source>
</evidence>
<dbReference type="Pfam" id="PF00690">
    <property type="entry name" value="Cation_ATPase_N"/>
    <property type="match status" value="1"/>
</dbReference>
<dbReference type="InterPro" id="IPR008250">
    <property type="entry name" value="ATPase_P-typ_transduc_dom_A_sf"/>
</dbReference>
<sequence length="1141" mass="124438">MAKSKAKDAAQAAHVSGQSNQPMSRPAHALTYEQVAAELQTDVLSGLSAAEVKARLEKFGPNTLGEDEGVKPLRVLLAQVANAMTMVLILAMAVSFGIKSWIEGGVVAAVILLNVIVGFFQEYSAEKTMDSLRSLSSPTACVVRDGEAIVVPSGEVVPGDLIEVKMGDTIPADIRIIEAKNFETDEALLTGESLPVRKREHSLFDDNTGPGDRLNVAYSSSTVTKGRARGIAFATGTFTEIGAIAAALRQKESRVRPVKRNQRGKAGPHRYLEAYTLTLGDAIGRFLGVNVGTPLQRKLSKLAMLLFGVAVVCAIIVLSANRWNTRQEVIIYAVATGLSMIPASLVVVLTITMAAGTKRMVERHVIVRNLKSLEALGAVTDICSDKTGTLTQGKMVARGAWIPGLGTYTVDLTSNEPFNPTKGEIRYDTRQPCEIDFRRAVSEKDAAGLITPAADLLKASQSSLQNFLNVAALANVSTVFQKEGQWHARGDPTEIAIQVFASRFGNNRLDLMKEGNVQWEEVAEFPFDSDIKRMSVIVKHNASGDHFAFTKGAVERVLKVCTHFCAADGTSSSSSASPSVIPMTEDRRMQIITNMETFAGLGLRVLALASRKMVDTVDISEDTDRNEVERDLTFLGLIGLYDPPRPESAPAVRECHEAGIAVHMLTGDHPETAKAIAIEVGILPKQMDRVSADVASSIVMTATEFDALSDEQIDQLPVLPLVIARCAPSTKVRMIDALHRRGKFCAMTGDGVNDSPSLRRADVGIAMGQAGSDVAKDASDIVLADDNFASIVAAIEEGRRIFDNIQKFILHVLAENIAQACVLLVGLAFKDSSSLSVFPLAPVEIVWIIMVTSGMPDMGLGFERAVPDIMRRPPQSLKTGVFTAEFLVDMVVYGIWISVLCLAAFVLRVYAWGGGELGERCNETFSESCETVFRARATTFACLTWFALFLAWELVDMRRSFFRMQPGSKKYFTQWFYDVWRNQFLFWAIIGGFFTLFPTLYIPVINHAVFKHTGITWEWGIVFIAAGLFFAGVEAWKWAKRIYFRRQARKKSGLRNWKDMDLEERVFGDYFAGSSSSSSSNDNSSGSNTASDNEGQTRPLTPASTRTISQAVTQSVMATQTRTLTETEKEASNQAGASPRD</sequence>
<name>A0ABR4DD40_9PEZI</name>
<dbReference type="SUPFAM" id="SSF56784">
    <property type="entry name" value="HAD-like"/>
    <property type="match status" value="1"/>
</dbReference>
<keyword evidence="3" id="KW-0813">Transport</keyword>
<protein>
    <recommendedName>
        <fullName evidence="18">P-type Na(+) transporter</fullName>
        <ecNumber evidence="18">7.2.2.3</ecNumber>
    </recommendedName>
</protein>
<dbReference type="CDD" id="cd02086">
    <property type="entry name" value="P-type_ATPase_Na_ENA"/>
    <property type="match status" value="1"/>
</dbReference>
<evidence type="ECO:0000256" key="10">
    <source>
        <dbReference type="ARBA" id="ARBA00022842"/>
    </source>
</evidence>
<evidence type="ECO:0000256" key="5">
    <source>
        <dbReference type="ARBA" id="ARBA00022538"/>
    </source>
</evidence>
<keyword evidence="16" id="KW-0739">Sodium transport</keyword>
<dbReference type="SUPFAM" id="SSF81653">
    <property type="entry name" value="Calcium ATPase, transduction domain A"/>
    <property type="match status" value="1"/>
</dbReference>
<feature type="transmembrane region" description="Helical" evidence="22">
    <location>
        <begin position="984"/>
        <end position="1005"/>
    </location>
</feature>
<feature type="transmembrane region" description="Helical" evidence="22">
    <location>
        <begin position="104"/>
        <end position="123"/>
    </location>
</feature>
<feature type="region of interest" description="Disordered" evidence="21">
    <location>
        <begin position="1073"/>
        <end position="1141"/>
    </location>
</feature>
<dbReference type="InterPro" id="IPR018303">
    <property type="entry name" value="ATPase_P-typ_P_site"/>
</dbReference>
<evidence type="ECO:0000256" key="17">
    <source>
        <dbReference type="ARBA" id="ARBA00035017"/>
    </source>
</evidence>
<evidence type="ECO:0000256" key="20">
    <source>
        <dbReference type="ARBA" id="ARBA00049499"/>
    </source>
</evidence>
<keyword evidence="12 22" id="KW-1133">Transmembrane helix</keyword>
<evidence type="ECO:0000256" key="16">
    <source>
        <dbReference type="ARBA" id="ARBA00023201"/>
    </source>
</evidence>
<dbReference type="InterPro" id="IPR044492">
    <property type="entry name" value="P_typ_ATPase_HD_dom"/>
</dbReference>
<comment type="caution">
    <text evidence="24">The sequence shown here is derived from an EMBL/GenBank/DDBJ whole genome shotgun (WGS) entry which is preliminary data.</text>
</comment>
<evidence type="ECO:0000313" key="25">
    <source>
        <dbReference type="Proteomes" id="UP001600064"/>
    </source>
</evidence>
<keyword evidence="5" id="KW-0633">Potassium transport</keyword>
<feature type="transmembrane region" description="Helical" evidence="22">
    <location>
        <begin position="845"/>
        <end position="866"/>
    </location>
</feature>
<dbReference type="Pfam" id="PF00689">
    <property type="entry name" value="Cation_ATPase_C"/>
    <property type="match status" value="1"/>
</dbReference>
<organism evidence="24 25">
    <name type="scientific">Remersonia thermophila</name>
    <dbReference type="NCBI Taxonomy" id="72144"/>
    <lineage>
        <taxon>Eukaryota</taxon>
        <taxon>Fungi</taxon>
        <taxon>Dikarya</taxon>
        <taxon>Ascomycota</taxon>
        <taxon>Pezizomycotina</taxon>
        <taxon>Sordariomycetes</taxon>
        <taxon>Sordariomycetidae</taxon>
        <taxon>Sordariales</taxon>
        <taxon>Sordariales incertae sedis</taxon>
        <taxon>Remersonia</taxon>
    </lineage>
</organism>
<accession>A0ABR4DD40</accession>
<dbReference type="NCBIfam" id="TIGR01494">
    <property type="entry name" value="ATPase_P-type"/>
    <property type="match status" value="2"/>
</dbReference>
<dbReference type="PROSITE" id="PS00154">
    <property type="entry name" value="ATPASE_E1_E2"/>
    <property type="match status" value="1"/>
</dbReference>
<dbReference type="SFLD" id="SFLDS00003">
    <property type="entry name" value="Haloacid_Dehalogenase"/>
    <property type="match status" value="1"/>
</dbReference>
<dbReference type="GeneID" id="98123827"/>
<keyword evidence="11" id="KW-0630">Potassium</keyword>
<dbReference type="SMART" id="SM00831">
    <property type="entry name" value="Cation_ATPase_N"/>
    <property type="match status" value="1"/>
</dbReference>
<dbReference type="Pfam" id="PF13246">
    <property type="entry name" value="Cation_ATPase"/>
    <property type="match status" value="1"/>
</dbReference>
<dbReference type="EC" id="7.2.2.3" evidence="18"/>
<dbReference type="InterPro" id="IPR059000">
    <property type="entry name" value="ATPase_P-type_domA"/>
</dbReference>
<comment type="catalytic activity">
    <reaction evidence="20">
        <text>Na(+)(in) + ATP + H2O = Na(+)(out) + ADP + phosphate + H(+)</text>
        <dbReference type="Rhea" id="RHEA:14633"/>
        <dbReference type="ChEBI" id="CHEBI:15377"/>
        <dbReference type="ChEBI" id="CHEBI:15378"/>
        <dbReference type="ChEBI" id="CHEBI:29101"/>
        <dbReference type="ChEBI" id="CHEBI:30616"/>
        <dbReference type="ChEBI" id="CHEBI:43474"/>
        <dbReference type="ChEBI" id="CHEBI:456216"/>
        <dbReference type="EC" id="7.2.2.3"/>
    </reaction>
    <physiologicalReaction direction="left-to-right" evidence="20">
        <dbReference type="Rhea" id="RHEA:14634"/>
    </physiologicalReaction>
</comment>
<feature type="transmembrane region" description="Helical" evidence="22">
    <location>
        <begin position="1017"/>
        <end position="1036"/>
    </location>
</feature>
<evidence type="ECO:0000256" key="1">
    <source>
        <dbReference type="ARBA" id="ARBA00001946"/>
    </source>
</evidence>
<dbReference type="Gene3D" id="2.70.150.10">
    <property type="entry name" value="Calcium-transporting ATPase, cytoplasmic transduction domain A"/>
    <property type="match status" value="1"/>
</dbReference>
<evidence type="ECO:0000256" key="8">
    <source>
        <dbReference type="ARBA" id="ARBA00022741"/>
    </source>
</evidence>
<evidence type="ECO:0000256" key="22">
    <source>
        <dbReference type="SAM" id="Phobius"/>
    </source>
</evidence>
<dbReference type="PANTHER" id="PTHR42861">
    <property type="entry name" value="CALCIUM-TRANSPORTING ATPASE"/>
    <property type="match status" value="1"/>
</dbReference>
<keyword evidence="4" id="KW-1003">Cell membrane</keyword>
<dbReference type="InterPro" id="IPR023298">
    <property type="entry name" value="ATPase_P-typ_TM_dom_sf"/>
</dbReference>
<feature type="compositionally biased region" description="Polar residues" evidence="21">
    <location>
        <begin position="1132"/>
        <end position="1141"/>
    </location>
</feature>
<comment type="catalytic activity">
    <reaction evidence="19">
        <text>K(+)(in) + ATP + H2O = K(+)(out) + ADP + phosphate + H(+)</text>
        <dbReference type="Rhea" id="RHEA:75815"/>
        <dbReference type="ChEBI" id="CHEBI:15377"/>
        <dbReference type="ChEBI" id="CHEBI:15378"/>
        <dbReference type="ChEBI" id="CHEBI:29103"/>
        <dbReference type="ChEBI" id="CHEBI:30616"/>
        <dbReference type="ChEBI" id="CHEBI:43474"/>
        <dbReference type="ChEBI" id="CHEBI:456216"/>
    </reaction>
</comment>
<dbReference type="Pfam" id="PF00122">
    <property type="entry name" value="E1-E2_ATPase"/>
    <property type="match status" value="1"/>
</dbReference>
<feature type="transmembrane region" description="Helical" evidence="22">
    <location>
        <begin position="886"/>
        <end position="913"/>
    </location>
</feature>
<dbReference type="Gene3D" id="1.20.1110.10">
    <property type="entry name" value="Calcium-transporting ATPase, transmembrane domain"/>
    <property type="match status" value="2"/>
</dbReference>
<feature type="compositionally biased region" description="Low complexity" evidence="21">
    <location>
        <begin position="1073"/>
        <end position="1093"/>
    </location>
</feature>
<reference evidence="24 25" key="1">
    <citation type="journal article" date="2024" name="Commun. Biol.">
        <title>Comparative genomic analysis of thermophilic fungi reveals convergent evolutionary adaptations and gene losses.</title>
        <authorList>
            <person name="Steindorff A.S."/>
            <person name="Aguilar-Pontes M.V."/>
            <person name="Robinson A.J."/>
            <person name="Andreopoulos B."/>
            <person name="LaButti K."/>
            <person name="Kuo A."/>
            <person name="Mondo S."/>
            <person name="Riley R."/>
            <person name="Otillar R."/>
            <person name="Haridas S."/>
            <person name="Lipzen A."/>
            <person name="Grimwood J."/>
            <person name="Schmutz J."/>
            <person name="Clum A."/>
            <person name="Reid I.D."/>
            <person name="Moisan M.C."/>
            <person name="Butler G."/>
            <person name="Nguyen T.T.M."/>
            <person name="Dewar K."/>
            <person name="Conant G."/>
            <person name="Drula E."/>
            <person name="Henrissat B."/>
            <person name="Hansel C."/>
            <person name="Singer S."/>
            <person name="Hutchinson M.I."/>
            <person name="de Vries R.P."/>
            <person name="Natvig D.O."/>
            <person name="Powell A.J."/>
            <person name="Tsang A."/>
            <person name="Grigoriev I.V."/>
        </authorList>
    </citation>
    <scope>NUCLEOTIDE SEQUENCE [LARGE SCALE GENOMIC DNA]</scope>
    <source>
        <strain evidence="24 25">ATCC 22073</strain>
    </source>
</reference>
<feature type="transmembrane region" description="Helical" evidence="22">
    <location>
        <begin position="933"/>
        <end position="955"/>
    </location>
</feature>
<evidence type="ECO:0000256" key="14">
    <source>
        <dbReference type="ARBA" id="ARBA00023065"/>
    </source>
</evidence>
<dbReference type="SFLD" id="SFLDF00027">
    <property type="entry name" value="p-type_atpase"/>
    <property type="match status" value="1"/>
</dbReference>
<dbReference type="InterPro" id="IPR004014">
    <property type="entry name" value="ATPase_P-typ_cation-transptr_N"/>
</dbReference>
<dbReference type="NCBIfam" id="TIGR01523">
    <property type="entry name" value="ATPase-IID_K-Na"/>
    <property type="match status" value="1"/>
</dbReference>
<evidence type="ECO:0000256" key="2">
    <source>
        <dbReference type="ARBA" id="ARBA00004651"/>
    </source>
</evidence>
<evidence type="ECO:0000256" key="6">
    <source>
        <dbReference type="ARBA" id="ARBA00022692"/>
    </source>
</evidence>
<comment type="subcellular location">
    <subcellularLocation>
        <location evidence="2">Cell membrane</location>
        <topology evidence="2">Multi-pass membrane protein</topology>
    </subcellularLocation>
</comment>
<keyword evidence="7" id="KW-0479">Metal-binding</keyword>
<dbReference type="InterPro" id="IPR001757">
    <property type="entry name" value="P_typ_ATPase"/>
</dbReference>
<evidence type="ECO:0000256" key="12">
    <source>
        <dbReference type="ARBA" id="ARBA00022989"/>
    </source>
</evidence>
<evidence type="ECO:0000259" key="23">
    <source>
        <dbReference type="SMART" id="SM00831"/>
    </source>
</evidence>
<feature type="domain" description="Cation-transporting P-type ATPase N-terminal" evidence="23">
    <location>
        <begin position="26"/>
        <end position="100"/>
    </location>
</feature>
<keyword evidence="10" id="KW-0460">Magnesium</keyword>
<keyword evidence="6 22" id="KW-0812">Transmembrane</keyword>
<comment type="cofactor">
    <cofactor evidence="1">
        <name>Mg(2+)</name>
        <dbReference type="ChEBI" id="CHEBI:18420"/>
    </cofactor>
</comment>
<dbReference type="InterPro" id="IPR006068">
    <property type="entry name" value="ATPase_P-typ_cation-transptr_C"/>
</dbReference>
<dbReference type="InterPro" id="IPR006414">
    <property type="entry name" value="P-type_ATPase_IID"/>
</dbReference>